<dbReference type="RefSeq" id="WP_092470831.1">
    <property type="nucleotide sequence ID" value="NZ_FOOX01000005.1"/>
</dbReference>
<accession>A0A1I2S8E0</accession>
<dbReference type="InterPro" id="IPR029045">
    <property type="entry name" value="ClpP/crotonase-like_dom_sf"/>
</dbReference>
<keyword evidence="2" id="KW-1185">Reference proteome</keyword>
<name>A0A1I2S8E0_9FIRM</name>
<evidence type="ECO:0000313" key="1">
    <source>
        <dbReference type="EMBL" id="SFG49102.1"/>
    </source>
</evidence>
<sequence length="334" mass="37755">MARPQRIDIMQKISRKRGSVVLTYITGDRENVSTRIAPDVVRVIYRHLEMIGHRPAIDLFLYTRGGDVLTPWRLVNLIREYTGQFSVLIPFRSYSAGTLLCLGADEIIMGKMGELGPIDPSVVNAFNPQDPANPSARLPVNIEDVYSYMALIAQNNDICRDDTESRAFLMLAEKIHPLALGNVHRNWMLIRSLAKKMLGLRQEPLGEEMKQNIVDHLTEKLYAHNHMIVRREAVEEIGLPVIYADDELNGLMWALYEDIEADLKLSEPFNPSDILHGSRTDFKVASGLVESERGIDYFVFSGTVERKDYPDSGQINVNINKQGWCSSNCPANLL</sequence>
<dbReference type="PANTHER" id="PTHR35984:SF1">
    <property type="entry name" value="PERIPLASMIC SERINE PROTEASE"/>
    <property type="match status" value="1"/>
</dbReference>
<dbReference type="Pfam" id="PF01972">
    <property type="entry name" value="SDH_protease"/>
    <property type="match status" value="1"/>
</dbReference>
<dbReference type="Gene3D" id="3.90.226.10">
    <property type="entry name" value="2-enoyl-CoA Hydratase, Chain A, domain 1"/>
    <property type="match status" value="1"/>
</dbReference>
<proteinExistence type="predicted"/>
<dbReference type="EMBL" id="FOOX01000005">
    <property type="protein sequence ID" value="SFG49102.1"/>
    <property type="molecule type" value="Genomic_DNA"/>
</dbReference>
<organism evidence="1 2">
    <name type="scientific">Desulfotruncus arcticus DSM 17038</name>
    <dbReference type="NCBI Taxonomy" id="1121424"/>
    <lineage>
        <taxon>Bacteria</taxon>
        <taxon>Bacillati</taxon>
        <taxon>Bacillota</taxon>
        <taxon>Clostridia</taxon>
        <taxon>Eubacteriales</taxon>
        <taxon>Desulfallaceae</taxon>
        <taxon>Desulfotruncus</taxon>
    </lineage>
</organism>
<reference evidence="2" key="1">
    <citation type="submission" date="2016-10" db="EMBL/GenBank/DDBJ databases">
        <authorList>
            <person name="Varghese N."/>
            <person name="Submissions S."/>
        </authorList>
    </citation>
    <scope>NUCLEOTIDE SEQUENCE [LARGE SCALE GENOMIC DNA]</scope>
    <source>
        <strain evidence="2">DSM 17038</strain>
    </source>
</reference>
<protein>
    <submittedName>
        <fullName evidence="1">Serine dehydrogenase proteinase</fullName>
    </submittedName>
</protein>
<dbReference type="GO" id="GO:0016020">
    <property type="term" value="C:membrane"/>
    <property type="evidence" value="ECO:0007669"/>
    <property type="project" value="InterPro"/>
</dbReference>
<dbReference type="OrthoDB" id="1493005at2"/>
<dbReference type="Proteomes" id="UP000199337">
    <property type="component" value="Unassembled WGS sequence"/>
</dbReference>
<dbReference type="InterPro" id="IPR002825">
    <property type="entry name" value="Pept_S49_ser-pept_pro"/>
</dbReference>
<evidence type="ECO:0000313" key="2">
    <source>
        <dbReference type="Proteomes" id="UP000199337"/>
    </source>
</evidence>
<dbReference type="PANTHER" id="PTHR35984">
    <property type="entry name" value="PERIPLASMIC SERINE PROTEASE"/>
    <property type="match status" value="1"/>
</dbReference>
<gene>
    <name evidence="1" type="ORF">SAMN05660649_01817</name>
</gene>
<dbReference type="SUPFAM" id="SSF52096">
    <property type="entry name" value="ClpP/crotonase"/>
    <property type="match status" value="1"/>
</dbReference>
<dbReference type="STRING" id="341036.SAMN05660649_01817"/>
<dbReference type="AlphaFoldDB" id="A0A1I2S8E0"/>